<dbReference type="AlphaFoldDB" id="A0A835T2Q0"/>
<feature type="region of interest" description="Disordered" evidence="4">
    <location>
        <begin position="401"/>
        <end position="450"/>
    </location>
</feature>
<feature type="compositionally biased region" description="Low complexity" evidence="4">
    <location>
        <begin position="401"/>
        <end position="436"/>
    </location>
</feature>
<gene>
    <name evidence="5" type="ORF">HYH02_012873</name>
</gene>
<dbReference type="InterPro" id="IPR032675">
    <property type="entry name" value="LRR_dom_sf"/>
</dbReference>
<name>A0A835T2Q0_9CHLO</name>
<dbReference type="Gene3D" id="3.80.10.10">
    <property type="entry name" value="Ribonuclease Inhibitor"/>
    <property type="match status" value="5"/>
</dbReference>
<evidence type="ECO:0000256" key="2">
    <source>
        <dbReference type="ARBA" id="ARBA00022614"/>
    </source>
</evidence>
<protein>
    <submittedName>
        <fullName evidence="5">Uncharacterized protein</fullName>
    </submittedName>
</protein>
<evidence type="ECO:0000313" key="5">
    <source>
        <dbReference type="EMBL" id="KAG2432739.1"/>
    </source>
</evidence>
<keyword evidence="6" id="KW-1185">Reference proteome</keyword>
<dbReference type="SMART" id="SM00364">
    <property type="entry name" value="LRR_BAC"/>
    <property type="match status" value="11"/>
</dbReference>
<organism evidence="5 6">
    <name type="scientific">Chlamydomonas schloesseri</name>
    <dbReference type="NCBI Taxonomy" id="2026947"/>
    <lineage>
        <taxon>Eukaryota</taxon>
        <taxon>Viridiplantae</taxon>
        <taxon>Chlorophyta</taxon>
        <taxon>core chlorophytes</taxon>
        <taxon>Chlorophyceae</taxon>
        <taxon>CS clade</taxon>
        <taxon>Chlamydomonadales</taxon>
        <taxon>Chlamydomonadaceae</taxon>
        <taxon>Chlamydomonas</taxon>
    </lineage>
</organism>
<evidence type="ECO:0000313" key="6">
    <source>
        <dbReference type="Proteomes" id="UP000613740"/>
    </source>
</evidence>
<dbReference type="InterPro" id="IPR050216">
    <property type="entry name" value="LRR_domain-containing"/>
</dbReference>
<dbReference type="Pfam" id="PF00560">
    <property type="entry name" value="LRR_1"/>
    <property type="match status" value="1"/>
</dbReference>
<dbReference type="EMBL" id="JAEHOD010000065">
    <property type="protein sequence ID" value="KAG2432739.1"/>
    <property type="molecule type" value="Genomic_DNA"/>
</dbReference>
<sequence>MAGHTSTATLKAIAQSRSSGTLALSGRGLTQVPSAVYNLEEQLPGHDAKWWEVAEMYKMDLSRNALTSLPPELGVLTTLTQLDVSHNQLAALPETLSMLVGLKLLDVSNNRIEELPHSLAALPALAALHAGKNALSLLPPGLGGRQQPSLALLAAPDNRLAELPPGLSEAASLTKLDLAGNALSDLPAYILPGLSSLTDVDLSRNRLRGELGREVGLLRRVRTLNLRDNRLTGLPPTVAGCSGLVELFLGRNQLASVPPELGMCSALRTLELRDNKLTGIPAELCELQLGLLDLANNDLRSLPPELGSMTSLRSLPLDGNPLKAIRREVVAGPISQLLKYLASRQAGDEGAPPPGGPPGRLGSLNQGAARSGNVFGVNEAELAADVARKLRLGGIAAAQAAAQAAPPQSSQPSSSSSQPGGAGPRSRGGSAGAARGDWNSTPAPPEPRGGAELVLAKAGLREVPREVWDAGPSLTKLDLSGNPVAYLPPEGLARLPGLRSLHLNAMGLAAWPLPPLAGSLPSLLELQVCNNPPLRQLPHYPFMACPNLARLELAGVPGVCTLPPGSFAVLTALEALDLSQTGLAAFPPELLQAPRLRLLNLASNRLEVLPAEVAAMARLEELNLANNNLANLPPQLGLLAPTLRSLGLEGNPLRSIRRPILERGTPAVLAYLKDRIPA</sequence>
<dbReference type="PROSITE" id="PS51450">
    <property type="entry name" value="LRR"/>
    <property type="match status" value="3"/>
</dbReference>
<dbReference type="GO" id="GO:0005930">
    <property type="term" value="C:axoneme"/>
    <property type="evidence" value="ECO:0007669"/>
    <property type="project" value="UniProtKB-SubCell"/>
</dbReference>
<keyword evidence="3" id="KW-0677">Repeat</keyword>
<dbReference type="InterPro" id="IPR003591">
    <property type="entry name" value="Leu-rich_rpt_typical-subtyp"/>
</dbReference>
<dbReference type="PANTHER" id="PTHR48051">
    <property type="match status" value="1"/>
</dbReference>
<evidence type="ECO:0000256" key="1">
    <source>
        <dbReference type="ARBA" id="ARBA00004430"/>
    </source>
</evidence>
<dbReference type="SUPFAM" id="SSF52058">
    <property type="entry name" value="L domain-like"/>
    <property type="match status" value="2"/>
</dbReference>
<comment type="subcellular location">
    <subcellularLocation>
        <location evidence="1">Cytoplasm</location>
        <location evidence="1">Cytoskeleton</location>
        <location evidence="1">Cilium axoneme</location>
    </subcellularLocation>
</comment>
<dbReference type="FunFam" id="3.80.10.10:FF:000116">
    <property type="entry name" value="Leucine-rich repeat-containing protein 40"/>
    <property type="match status" value="1"/>
</dbReference>
<dbReference type="OrthoDB" id="660555at2759"/>
<feature type="region of interest" description="Disordered" evidence="4">
    <location>
        <begin position="346"/>
        <end position="367"/>
    </location>
</feature>
<keyword evidence="2" id="KW-0433">Leucine-rich repeat</keyword>
<reference evidence="5" key="1">
    <citation type="journal article" date="2020" name="bioRxiv">
        <title>Comparative genomics of Chlamydomonas.</title>
        <authorList>
            <person name="Craig R.J."/>
            <person name="Hasan A.R."/>
            <person name="Ness R.W."/>
            <person name="Keightley P.D."/>
        </authorList>
    </citation>
    <scope>NUCLEOTIDE SEQUENCE</scope>
    <source>
        <strain evidence="5">CCAP 11/173</strain>
    </source>
</reference>
<dbReference type="PRINTS" id="PR00019">
    <property type="entry name" value="LEURICHRPT"/>
</dbReference>
<proteinExistence type="predicted"/>
<evidence type="ECO:0000256" key="4">
    <source>
        <dbReference type="SAM" id="MobiDB-lite"/>
    </source>
</evidence>
<comment type="caution">
    <text evidence="5">The sequence shown here is derived from an EMBL/GenBank/DDBJ whole genome shotgun (WGS) entry which is preliminary data.</text>
</comment>
<dbReference type="Proteomes" id="UP000613740">
    <property type="component" value="Unassembled WGS sequence"/>
</dbReference>
<dbReference type="InterPro" id="IPR001611">
    <property type="entry name" value="Leu-rich_rpt"/>
</dbReference>
<evidence type="ECO:0000256" key="3">
    <source>
        <dbReference type="ARBA" id="ARBA00022737"/>
    </source>
</evidence>
<dbReference type="SMART" id="SM00369">
    <property type="entry name" value="LRR_TYP"/>
    <property type="match status" value="14"/>
</dbReference>
<accession>A0A835T2Q0</accession>
<dbReference type="Pfam" id="PF13855">
    <property type="entry name" value="LRR_8"/>
    <property type="match status" value="3"/>
</dbReference>
<dbReference type="PANTHER" id="PTHR48051:SF1">
    <property type="entry name" value="RAS SUPPRESSOR PROTEIN 1"/>
    <property type="match status" value="1"/>
</dbReference>